<dbReference type="AlphaFoldDB" id="A0A831VQ09"/>
<feature type="signal peptide" evidence="1">
    <location>
        <begin position="1"/>
        <end position="22"/>
    </location>
</feature>
<reference evidence="2" key="1">
    <citation type="journal article" date="2020" name="mSystems">
        <title>Genome- and Community-Level Interaction Insights into Carbon Utilization and Element Cycling Functions of Hydrothermarchaeota in Hydrothermal Sediment.</title>
        <authorList>
            <person name="Zhou Z."/>
            <person name="Liu Y."/>
            <person name="Xu W."/>
            <person name="Pan J."/>
            <person name="Luo Z.H."/>
            <person name="Li M."/>
        </authorList>
    </citation>
    <scope>NUCLEOTIDE SEQUENCE [LARGE SCALE GENOMIC DNA]</scope>
    <source>
        <strain evidence="2">HyVt-345</strain>
    </source>
</reference>
<accession>A0A831VQ09</accession>
<sequence>MKKYLLVNLCFLLMCSCFTLTAQENAFLMGGEQPVKKYTIMERFEPEYILTATEREKLKAERFAEIQITMRVLDTMNISDRKREKLINDLMVDPFSPRLSKTMAEIRFKEDE</sequence>
<evidence type="ECO:0000313" key="2">
    <source>
        <dbReference type="EMBL" id="HEA23400.1"/>
    </source>
</evidence>
<gene>
    <name evidence="2" type="ORF">ENH87_21155</name>
</gene>
<proteinExistence type="predicted"/>
<keyword evidence="1" id="KW-0732">Signal</keyword>
<protein>
    <submittedName>
        <fullName evidence="2">Uncharacterized protein</fullName>
    </submittedName>
</protein>
<dbReference type="EMBL" id="DRGL01000079">
    <property type="protein sequence ID" value="HEA23400.1"/>
    <property type="molecule type" value="Genomic_DNA"/>
</dbReference>
<feature type="chain" id="PRO_5032308893" evidence="1">
    <location>
        <begin position="23"/>
        <end position="112"/>
    </location>
</feature>
<dbReference type="Proteomes" id="UP000886191">
    <property type="component" value="Unassembled WGS sequence"/>
</dbReference>
<comment type="caution">
    <text evidence="2">The sequence shown here is derived from an EMBL/GenBank/DDBJ whole genome shotgun (WGS) entry which is preliminary data.</text>
</comment>
<name>A0A831VQ09_9FLAO</name>
<dbReference type="PROSITE" id="PS51257">
    <property type="entry name" value="PROKAR_LIPOPROTEIN"/>
    <property type="match status" value="1"/>
</dbReference>
<organism evidence="2">
    <name type="scientific">Pricia antarctica</name>
    <dbReference type="NCBI Taxonomy" id="641691"/>
    <lineage>
        <taxon>Bacteria</taxon>
        <taxon>Pseudomonadati</taxon>
        <taxon>Bacteroidota</taxon>
        <taxon>Flavobacteriia</taxon>
        <taxon>Flavobacteriales</taxon>
        <taxon>Flavobacteriaceae</taxon>
        <taxon>Pricia</taxon>
    </lineage>
</organism>
<evidence type="ECO:0000256" key="1">
    <source>
        <dbReference type="SAM" id="SignalP"/>
    </source>
</evidence>